<dbReference type="PANTHER" id="PTHR14305:SF0">
    <property type="entry name" value="E3 UBIQUITIN-PROTEIN LIGASE CCNB1IP1"/>
    <property type="match status" value="1"/>
</dbReference>
<feature type="region of interest" description="Disordered" evidence="1">
    <location>
        <begin position="659"/>
        <end position="699"/>
    </location>
</feature>
<dbReference type="InterPro" id="IPR000594">
    <property type="entry name" value="ThiF_NAD_FAD-bd"/>
</dbReference>
<dbReference type="STRING" id="490622.A0A395NDY4"/>
<dbReference type="InterPro" id="IPR042448">
    <property type="entry name" value="CCNB1IP1"/>
</dbReference>
<gene>
    <name evidence="3" type="ORF">TARUN_8263</name>
</gene>
<dbReference type="GO" id="GO:0008641">
    <property type="term" value="F:ubiquitin-like modifier activating enzyme activity"/>
    <property type="evidence" value="ECO:0007669"/>
    <property type="project" value="InterPro"/>
</dbReference>
<keyword evidence="4" id="KW-1185">Reference proteome</keyword>
<feature type="domain" description="THIF-type NAD/FAD binding fold" evidence="2">
    <location>
        <begin position="22"/>
        <end position="112"/>
    </location>
</feature>
<dbReference type="InterPro" id="IPR035985">
    <property type="entry name" value="Ubiquitin-activating_enz"/>
</dbReference>
<evidence type="ECO:0000313" key="4">
    <source>
        <dbReference type="Proteomes" id="UP000266272"/>
    </source>
</evidence>
<dbReference type="AlphaFoldDB" id="A0A395NDY4"/>
<sequence length="788" mass="87803">MTEILAQTPPILHGPSDKERKYDRQLRLWAASGQAALESANMLLINSGPGTVGIETLKNLVLPGIGKFTIADSAVVQDVDLGVNFFLDEASLGKSRAQCCTELLLELNPEVDGVWNSSVTDPASLRELLEAPEVFTMIMYSLPLEPGMLQVIEEYGRRHRAPLVAIHSVGFYSYFRITLPGTFPIVDTHPDDTATTDLRLLAPWPELSEFANEMTKDIHNLDHHDHGHLPMVVILLYYLDIWKYEHGGAYPTSYSEKTAFRQLVSDATRRDNPEGGEENFDEAVAAVMKHVVLPPIPSALTQVFEYEHKDEQQSKSSFWIIAEALKGFYTEHQRLPVAGGLPDMKAQSNIYIKLQNIYKEKARKDANEVLNRAHKIPGGEDIDLEEVELFCTNARFIKLINTTGDGPQSMEQIIERELSNDEIAAIAGPEMPTSLIPIYLALICQKAPALKGNERLTQIAQELSRAAGGELHNISAVTGGQENQRCTMCPVCNAQLPKAEDVALTNLTPTEEYKTCLLSGLSPNVIMECAGRAISFWAYQTTQNLYYQQYLYKTLSEKYAALWVRLDQANMDATAEVNSLCMTASRDVLQRKNDELAEAFKDKSRKLFQTQELYNKIKRKAELGQIERAAFDAVDSSIRSVPHLAVNNQESNAFLSRHSHDNNERNLPPSHGMRFDTTRFTAAPSGPNLQQRENESNWPRKRTQLHEFAPEAQPYRQAANDRLSADILRPNITSNAGLARGDGLRRSGTNSPAFLQRRNGWAGVGLTSGLKVGQPIGHSELDGPLRSL</sequence>
<comment type="caution">
    <text evidence="3">The sequence shown here is derived from an EMBL/GenBank/DDBJ whole genome shotgun (WGS) entry which is preliminary data.</text>
</comment>
<dbReference type="GO" id="GO:0000795">
    <property type="term" value="C:synaptonemal complex"/>
    <property type="evidence" value="ECO:0007669"/>
    <property type="project" value="InterPro"/>
</dbReference>
<dbReference type="Pfam" id="PF00899">
    <property type="entry name" value="ThiF"/>
    <property type="match status" value="1"/>
</dbReference>
<evidence type="ECO:0000259" key="2">
    <source>
        <dbReference type="Pfam" id="PF00899"/>
    </source>
</evidence>
<protein>
    <submittedName>
        <fullName evidence="3">Nedd8-activating enzyme e1 regulatory subunit</fullName>
    </submittedName>
</protein>
<accession>A0A395NDY4</accession>
<name>A0A395NDY4_TRIAR</name>
<proteinExistence type="predicted"/>
<reference evidence="3 4" key="1">
    <citation type="journal article" date="2018" name="PLoS Pathog.">
        <title>Evolution of structural diversity of trichothecenes, a family of toxins produced by plant pathogenic and entomopathogenic fungi.</title>
        <authorList>
            <person name="Proctor R.H."/>
            <person name="McCormick S.P."/>
            <person name="Kim H.S."/>
            <person name="Cardoza R.E."/>
            <person name="Stanley A.M."/>
            <person name="Lindo L."/>
            <person name="Kelly A."/>
            <person name="Brown D.W."/>
            <person name="Lee T."/>
            <person name="Vaughan M.M."/>
            <person name="Alexander N.J."/>
            <person name="Busman M."/>
            <person name="Gutierrez S."/>
        </authorList>
    </citation>
    <scope>NUCLEOTIDE SEQUENCE [LARGE SCALE GENOMIC DNA]</scope>
    <source>
        <strain evidence="3 4">IBT 40837</strain>
    </source>
</reference>
<evidence type="ECO:0000313" key="3">
    <source>
        <dbReference type="EMBL" id="RFU73973.1"/>
    </source>
</evidence>
<dbReference type="GO" id="GO:0007131">
    <property type="term" value="P:reciprocal meiotic recombination"/>
    <property type="evidence" value="ECO:0007669"/>
    <property type="project" value="InterPro"/>
</dbReference>
<dbReference type="SUPFAM" id="SSF69572">
    <property type="entry name" value="Activating enzymes of the ubiquitin-like proteins"/>
    <property type="match status" value="1"/>
</dbReference>
<organism evidence="3 4">
    <name type="scientific">Trichoderma arundinaceum</name>
    <dbReference type="NCBI Taxonomy" id="490622"/>
    <lineage>
        <taxon>Eukaryota</taxon>
        <taxon>Fungi</taxon>
        <taxon>Dikarya</taxon>
        <taxon>Ascomycota</taxon>
        <taxon>Pezizomycotina</taxon>
        <taxon>Sordariomycetes</taxon>
        <taxon>Hypocreomycetidae</taxon>
        <taxon>Hypocreales</taxon>
        <taxon>Hypocreaceae</taxon>
        <taxon>Trichoderma</taxon>
    </lineage>
</organism>
<dbReference type="GO" id="GO:0061630">
    <property type="term" value="F:ubiquitin protein ligase activity"/>
    <property type="evidence" value="ECO:0007669"/>
    <property type="project" value="InterPro"/>
</dbReference>
<dbReference type="Proteomes" id="UP000266272">
    <property type="component" value="Unassembled WGS sequence"/>
</dbReference>
<dbReference type="EMBL" id="PXOA01000586">
    <property type="protein sequence ID" value="RFU73973.1"/>
    <property type="molecule type" value="Genomic_DNA"/>
</dbReference>
<evidence type="ECO:0000256" key="1">
    <source>
        <dbReference type="SAM" id="MobiDB-lite"/>
    </source>
</evidence>
<dbReference type="PANTHER" id="PTHR14305">
    <property type="entry name" value="E3 UBIQUITIN-PROTEIN LIGASE CCNB1IP1"/>
    <property type="match status" value="1"/>
</dbReference>
<dbReference type="Gene3D" id="3.40.50.720">
    <property type="entry name" value="NAD(P)-binding Rossmann-like Domain"/>
    <property type="match status" value="1"/>
</dbReference>
<dbReference type="OrthoDB" id="1708823at2759"/>